<reference evidence="10 17" key="3">
    <citation type="submission" date="2017-03" db="EMBL/GenBank/DDBJ databases">
        <title>Antibiotic resistance of probiotic microorganisms.</title>
        <authorList>
            <person name="Sanudo A.I."/>
            <person name="Olivares M."/>
            <person name="Banuelos O."/>
        </authorList>
    </citation>
    <scope>NUCLEOTIDE SEQUENCE [LARGE SCALE GENOMIC DNA]</scope>
    <source>
        <strain evidence="10 17">CECT8605</strain>
    </source>
</reference>
<dbReference type="Proteomes" id="UP000189795">
    <property type="component" value="Unassembled WGS sequence"/>
</dbReference>
<feature type="binding site" evidence="4">
    <location>
        <begin position="6"/>
        <end position="14"/>
    </location>
    <ligand>
        <name>ATP</name>
        <dbReference type="ChEBI" id="CHEBI:30616"/>
    </ligand>
</feature>
<evidence type="ECO:0000313" key="7">
    <source>
        <dbReference type="EMBL" id="MDV8946587.1"/>
    </source>
</evidence>
<reference evidence="13" key="8">
    <citation type="submission" date="2018-05" db="EMBL/GenBank/DDBJ databases">
        <authorList>
            <person name="Peng X.Y."/>
            <person name="Xu Y.F."/>
            <person name="Luo D."/>
            <person name="Yu J."/>
            <person name="Gu J.Y."/>
        </authorList>
    </citation>
    <scope>NUCLEOTIDE SEQUENCE</scope>
    <source>
        <strain evidence="14">LR10</strain>
        <strain evidence="13">LR9</strain>
    </source>
</reference>
<keyword evidence="4" id="KW-0067">ATP-binding</keyword>
<dbReference type="Gene3D" id="3.40.50.300">
    <property type="entry name" value="P-loop containing nucleotide triphosphate hydrolases"/>
    <property type="match status" value="1"/>
</dbReference>
<reference evidence="8 22" key="9">
    <citation type="submission" date="2020-04" db="EMBL/GenBank/DDBJ databases">
        <authorList>
            <person name="Hitch T.C.A."/>
            <person name="Wylensek D."/>
            <person name="Clavel T."/>
        </authorList>
    </citation>
    <scope>NUCLEOTIDE SEQUENCE [LARGE SCALE GENOMIC DNA]</scope>
    <source>
        <strain evidence="8 22">WCA-386-APC-4I</strain>
    </source>
</reference>
<proteinExistence type="inferred from homology"/>
<evidence type="ECO:0000313" key="21">
    <source>
        <dbReference type="Proteomes" id="UP000245980"/>
    </source>
</evidence>
<dbReference type="EMBL" id="MKQH01000014">
    <property type="protein sequence ID" value="OJI10921.1"/>
    <property type="molecule type" value="Genomic_DNA"/>
</dbReference>
<feature type="binding site" evidence="3">
    <location>
        <position position="77"/>
    </location>
    <ligand>
        <name>substrate</name>
    </ligand>
</feature>
<feature type="binding site" evidence="4">
    <location>
        <begin position="139"/>
        <end position="143"/>
    </location>
    <ligand>
        <name>ATP</name>
        <dbReference type="ChEBI" id="CHEBI:30616"/>
    </ligand>
</feature>
<evidence type="ECO:0000313" key="11">
    <source>
        <dbReference type="EMBL" id="OYS70659.1"/>
    </source>
</evidence>
<dbReference type="OMA" id="FQMNADI"/>
<dbReference type="Proteomes" id="UP000245980">
    <property type="component" value="Unassembled WGS sequence"/>
</dbReference>
<evidence type="ECO:0000313" key="18">
    <source>
        <dbReference type="Proteomes" id="UP000215747"/>
    </source>
</evidence>
<evidence type="ECO:0000313" key="19">
    <source>
        <dbReference type="Proteomes" id="UP000216681"/>
    </source>
</evidence>
<reference evidence="18 19" key="5">
    <citation type="submission" date="2017-05" db="EMBL/GenBank/DDBJ databases">
        <authorList>
            <person name="Lin X.B."/>
            <person name="Stothard P."/>
            <person name="Tasseva G."/>
            <person name="Walter J."/>
        </authorList>
    </citation>
    <scope>NUCLEOTIDE SEQUENCE [LARGE SCALE GENOMIC DNA]</scope>
    <source>
        <strain evidence="12 19">105n</strain>
        <strain evidence="18">114h</strain>
    </source>
</reference>
<dbReference type="GO" id="GO:0005737">
    <property type="term" value="C:cytoplasm"/>
    <property type="evidence" value="ECO:0007669"/>
    <property type="project" value="TreeGrafter"/>
</dbReference>
<reference evidence="6 15" key="1">
    <citation type="submission" date="2014-06" db="EMBL/GenBank/DDBJ databases">
        <title>Genetic determinant of reutericyclin biosynthesis of Lactobacillus reuteri.</title>
        <authorList>
            <person name="Lin X."/>
            <person name="Duar R."/>
            <person name="Walter J."/>
            <person name="Gaenzle M."/>
        </authorList>
    </citation>
    <scope>NUCLEOTIDE SEQUENCE [LARGE SCALE GENOMIC DNA]</scope>
    <source>
        <strain evidence="6 15">LTH2584</strain>
    </source>
</reference>
<dbReference type="InterPro" id="IPR031314">
    <property type="entry name" value="DNK_dom"/>
</dbReference>
<reference evidence="20 21" key="7">
    <citation type="journal article" date="2018" name="Front. Microbiol.">
        <title>Comparative Genomics of the Herbivore Gut Symbiont Lactobacillus reuteri Reveals Genetic Diversity and Lifestyle Adaptation.</title>
        <authorList>
            <person name="Zhao J."/>
        </authorList>
    </citation>
    <scope>NUCLEOTIDE SEQUENCE [LARGE SCALE GENOMIC DNA]</scope>
    <source>
        <strain evidence="14 21">LR10</strain>
        <strain evidence="20">LR9</strain>
    </source>
</reference>
<evidence type="ECO:0000313" key="23">
    <source>
        <dbReference type="Proteomes" id="UP001286376"/>
    </source>
</evidence>
<dbReference type="GO" id="GO:0019136">
    <property type="term" value="F:deoxynucleoside kinase activity"/>
    <property type="evidence" value="ECO:0007669"/>
    <property type="project" value="InterPro"/>
</dbReference>
<evidence type="ECO:0000256" key="4">
    <source>
        <dbReference type="PIRSR" id="PIRSR000705-3"/>
    </source>
</evidence>
<dbReference type="EMBL" id="NGPX01000020">
    <property type="protein sequence ID" value="OYS94034.1"/>
    <property type="molecule type" value="Genomic_DNA"/>
</dbReference>
<organism evidence="6 15">
    <name type="scientific">Limosilactobacillus reuteri</name>
    <name type="common">Lactobacillus reuteri</name>
    <dbReference type="NCBI Taxonomy" id="1598"/>
    <lineage>
        <taxon>Bacteria</taxon>
        <taxon>Bacillati</taxon>
        <taxon>Bacillota</taxon>
        <taxon>Bacilli</taxon>
        <taxon>Lactobacillales</taxon>
        <taxon>Lactobacillaceae</taxon>
        <taxon>Limosilactobacillus</taxon>
    </lineage>
</organism>
<keyword evidence="6" id="KW-0418">Kinase</keyword>
<feature type="binding site" evidence="3">
    <location>
        <position position="148"/>
    </location>
    <ligand>
        <name>substrate</name>
    </ligand>
</feature>
<evidence type="ECO:0000313" key="10">
    <source>
        <dbReference type="EMBL" id="OPG87985.1"/>
    </source>
</evidence>
<dbReference type="PATRIC" id="fig|1598.90.peg.612"/>
<dbReference type="AlphaFoldDB" id="A0A073JQJ7"/>
<reference evidence="11" key="4">
    <citation type="submission" date="2017-05" db="EMBL/GenBank/DDBJ databases">
        <authorList>
            <person name="Song R."/>
            <person name="Chenine A.L."/>
            <person name="Ruprecht R.M."/>
        </authorList>
    </citation>
    <scope>NUCLEOTIDE SEQUENCE [LARGE SCALE GENOMIC DNA]</scope>
    <source>
        <strain evidence="11">114h</strain>
    </source>
</reference>
<gene>
    <name evidence="10" type="ORF">B5D07_07815</name>
    <name evidence="9" type="ORF">BJI45_10175</name>
    <name evidence="11" type="ORF">CBF96_01655</name>
    <name evidence="12" type="ORF">CBG15_05100</name>
    <name evidence="14" type="ORF">DKZ22_06590</name>
    <name evidence="13" type="ORF">DKZ35_05510</name>
    <name evidence="8" type="ORF">HF865_01925</name>
    <name evidence="6" type="ORF">LR3_03305</name>
    <name evidence="7" type="ORF">NX099_04080</name>
</gene>
<evidence type="ECO:0000256" key="3">
    <source>
        <dbReference type="PIRSR" id="PIRSR000705-2"/>
    </source>
</evidence>
<evidence type="ECO:0000313" key="12">
    <source>
        <dbReference type="EMBL" id="OYS94034.1"/>
    </source>
</evidence>
<dbReference type="EMBL" id="JOSX01000011">
    <property type="protein sequence ID" value="KEK15892.1"/>
    <property type="molecule type" value="Genomic_DNA"/>
</dbReference>
<keyword evidence="6" id="KW-0808">Transferase</keyword>
<evidence type="ECO:0000313" key="14">
    <source>
        <dbReference type="EMBL" id="PWT41392.1"/>
    </source>
</evidence>
<reference evidence="18 19" key="6">
    <citation type="submission" date="2017-09" db="EMBL/GenBank/DDBJ databases">
        <title>Tripartite evolution among Lactobacillus johnsonii, Lactobacillus taiwanensis, Lactobacillus reuteri and their rodent host.</title>
        <authorList>
            <person name="Wang T."/>
            <person name="Knowles S."/>
            <person name="Cheng C."/>
        </authorList>
    </citation>
    <scope>NUCLEOTIDE SEQUENCE [LARGE SCALE GENOMIC DNA]</scope>
    <source>
        <strain evidence="12 19">105n</strain>
        <strain evidence="11 18">114h</strain>
    </source>
</reference>
<evidence type="ECO:0000313" key="22">
    <source>
        <dbReference type="Proteomes" id="UP000587270"/>
    </source>
</evidence>
<dbReference type="EMBL" id="MWVS01000087">
    <property type="protein sequence ID" value="OPG87985.1"/>
    <property type="molecule type" value="Genomic_DNA"/>
</dbReference>
<feature type="domain" description="Deoxynucleoside kinase" evidence="5">
    <location>
        <begin position="2"/>
        <end position="208"/>
    </location>
</feature>
<evidence type="ECO:0000259" key="5">
    <source>
        <dbReference type="Pfam" id="PF01712"/>
    </source>
</evidence>
<dbReference type="EMBL" id="NGPL01000014">
    <property type="protein sequence ID" value="OYS70659.1"/>
    <property type="molecule type" value="Genomic_DNA"/>
</dbReference>
<dbReference type="Proteomes" id="UP000245735">
    <property type="component" value="Unassembled WGS sequence"/>
</dbReference>
<dbReference type="SUPFAM" id="SSF52540">
    <property type="entry name" value="P-loop containing nucleoside triphosphate hydrolases"/>
    <property type="match status" value="1"/>
</dbReference>
<dbReference type="Proteomes" id="UP000184174">
    <property type="component" value="Unassembled WGS sequence"/>
</dbReference>
<feature type="binding site" evidence="3">
    <location>
        <position position="53"/>
    </location>
    <ligand>
        <name>substrate</name>
    </ligand>
</feature>
<evidence type="ECO:0000313" key="8">
    <source>
        <dbReference type="EMBL" id="NME21479.1"/>
    </source>
</evidence>
<comment type="caution">
    <text evidence="6">The sequence shown here is derived from an EMBL/GenBank/DDBJ whole genome shotgun (WGS) entry which is preliminary data.</text>
</comment>
<reference evidence="9 16" key="2">
    <citation type="submission" date="2016-10" db="EMBL/GenBank/DDBJ databases">
        <title>Genome sequence of Lactobacillus reuteri 121, a source of glucan and fructan exopolysaccharides.</title>
        <authorList>
            <person name="Gangoiti J."/>
            <person name="Lammerts Van Bueren A."/>
            <person name="Dijkhuizen L."/>
        </authorList>
    </citation>
    <scope>NUCLEOTIDE SEQUENCE [LARGE SCALE GENOMIC DNA]</scope>
    <source>
        <strain evidence="9 16">121</strain>
    </source>
</reference>
<evidence type="ECO:0000313" key="6">
    <source>
        <dbReference type="EMBL" id="KEK15892.1"/>
    </source>
</evidence>
<reference evidence="7 23" key="10">
    <citation type="journal article" date="2022" name="Front. Cell. Infect. Microbiol.">
        <title>The probiotic and immunomodulation effects of Limosilactobacillus reuteri RGW1 isolated from calf feces.</title>
        <authorList>
            <person name="Huang K."/>
            <person name="Shi W."/>
            <person name="Yang B."/>
            <person name="Wang J."/>
        </authorList>
    </citation>
    <scope>NUCLEOTIDE SEQUENCE [LARGE SCALE GENOMIC DNA]</scope>
    <source>
        <strain evidence="7 23">RGW1</strain>
    </source>
</reference>
<evidence type="ECO:0000313" key="16">
    <source>
        <dbReference type="Proteomes" id="UP000184174"/>
    </source>
</evidence>
<dbReference type="Proteomes" id="UP000216681">
    <property type="component" value="Unassembled WGS sequence"/>
</dbReference>
<dbReference type="PANTHER" id="PTHR10513:SF35">
    <property type="entry name" value="DEOXYADENOSINE KINASE"/>
    <property type="match status" value="1"/>
</dbReference>
<evidence type="ECO:0000313" key="15">
    <source>
        <dbReference type="Proteomes" id="UP000027731"/>
    </source>
</evidence>
<protein>
    <submittedName>
        <fullName evidence="6">Deoxyadenosine kinase</fullName>
    </submittedName>
    <submittedName>
        <fullName evidence="7">Deoxynucleoside kinase</fullName>
    </submittedName>
</protein>
<keyword evidence="4" id="KW-0547">Nucleotide-binding</keyword>
<dbReference type="Pfam" id="PF01712">
    <property type="entry name" value="dNK"/>
    <property type="match status" value="1"/>
</dbReference>
<dbReference type="EMBL" id="QGHV01000028">
    <property type="protein sequence ID" value="PWT37369.1"/>
    <property type="molecule type" value="Genomic_DNA"/>
</dbReference>
<dbReference type="CDD" id="cd01673">
    <property type="entry name" value="dNK"/>
    <property type="match status" value="1"/>
</dbReference>
<dbReference type="PIRSF" id="PIRSF000705">
    <property type="entry name" value="DNK"/>
    <property type="match status" value="1"/>
</dbReference>
<dbReference type="PANTHER" id="PTHR10513">
    <property type="entry name" value="DEOXYNUCLEOSIDE KINASE"/>
    <property type="match status" value="1"/>
</dbReference>
<dbReference type="EMBL" id="JAOTNP010000017">
    <property type="protein sequence ID" value="MDV8946587.1"/>
    <property type="molecule type" value="Genomic_DNA"/>
</dbReference>
<dbReference type="OrthoDB" id="9776634at2"/>
<evidence type="ECO:0000256" key="1">
    <source>
        <dbReference type="ARBA" id="ARBA00007420"/>
    </source>
</evidence>
<reference evidence="7" key="11">
    <citation type="submission" date="2022-08" db="EMBL/GenBank/DDBJ databases">
        <authorList>
            <person name="Huang K."/>
        </authorList>
    </citation>
    <scope>NUCLEOTIDE SEQUENCE</scope>
    <source>
        <strain evidence="7">RGW1</strain>
    </source>
</reference>
<feature type="active site" description="Proton acceptor" evidence="2">
    <location>
        <position position="76"/>
    </location>
</feature>
<dbReference type="Proteomes" id="UP000215747">
    <property type="component" value="Unassembled WGS sequence"/>
</dbReference>
<evidence type="ECO:0000256" key="2">
    <source>
        <dbReference type="PIRSR" id="PIRSR000705-1"/>
    </source>
</evidence>
<feature type="binding site" evidence="3">
    <location>
        <position position="42"/>
    </location>
    <ligand>
        <name>substrate</name>
    </ligand>
</feature>
<dbReference type="Proteomes" id="UP001286376">
    <property type="component" value="Unassembled WGS sequence"/>
</dbReference>
<evidence type="ECO:0000313" key="9">
    <source>
        <dbReference type="EMBL" id="OJI10921.1"/>
    </source>
</evidence>
<sequence>MIALAGTIGAGKTSLTKLLADHLNSQAFYESVDDNKILPLFYKDPKKYGFLLQIYFLNKRLDEIKDSYSNDLNVLDRSIFEDALLFKLNADMGRATETESNIYSSLLGNMMEELPEQPHQKAPNLLITIRVSFETMLERIKKRGRSFEQIANDPSLYSYYKNLNERYVQWYEDYNESPKMVIDGDKYDFVEDPAAAKKVLAMIDEKLIELNLK</sequence>
<feature type="binding site" evidence="3">
    <location>
        <position position="30"/>
    </location>
    <ligand>
        <name>substrate</name>
    </ligand>
</feature>
<comment type="similarity">
    <text evidence="1">Belongs to the DCK/DGK family.</text>
</comment>
<dbReference type="InterPro" id="IPR002624">
    <property type="entry name" value="DCK/DGK"/>
</dbReference>
<evidence type="ECO:0000313" key="13">
    <source>
        <dbReference type="EMBL" id="PWT37369.1"/>
    </source>
</evidence>
<dbReference type="InterPro" id="IPR050566">
    <property type="entry name" value="Deoxyribonucleoside_kinase"/>
</dbReference>
<dbReference type="Proteomes" id="UP000027731">
    <property type="component" value="Unassembled WGS sequence"/>
</dbReference>
<accession>A0A073JQJ7</accession>
<dbReference type="RefSeq" id="WP_003668798.1">
    <property type="nucleotide sequence ID" value="NZ_CABFNG010000007.1"/>
</dbReference>
<feature type="binding site" evidence="3">
    <location>
        <position position="82"/>
    </location>
    <ligand>
        <name>substrate</name>
    </ligand>
</feature>
<name>A0A073JQJ7_LIMRT</name>
<dbReference type="InterPro" id="IPR027417">
    <property type="entry name" value="P-loop_NTPase"/>
</dbReference>
<dbReference type="Proteomes" id="UP000587270">
    <property type="component" value="Unassembled WGS sequence"/>
</dbReference>
<dbReference type="EMBL" id="QGHT01000024">
    <property type="protein sequence ID" value="PWT41392.1"/>
    <property type="molecule type" value="Genomic_DNA"/>
</dbReference>
<dbReference type="GO" id="GO:0005524">
    <property type="term" value="F:ATP binding"/>
    <property type="evidence" value="ECO:0007669"/>
    <property type="project" value="UniProtKB-KW"/>
</dbReference>
<evidence type="ECO:0000313" key="17">
    <source>
        <dbReference type="Proteomes" id="UP000189795"/>
    </source>
</evidence>
<dbReference type="EMBL" id="JABAFN010000003">
    <property type="protein sequence ID" value="NME21479.1"/>
    <property type="molecule type" value="Genomic_DNA"/>
</dbReference>
<evidence type="ECO:0000313" key="20">
    <source>
        <dbReference type="Proteomes" id="UP000245735"/>
    </source>
</evidence>